<dbReference type="RefSeq" id="WP_377025344.1">
    <property type="nucleotide sequence ID" value="NZ_JBHLTS010000075.1"/>
</dbReference>
<dbReference type="EMBL" id="JBHLTS010000075">
    <property type="protein sequence ID" value="MFC0517600.1"/>
    <property type="molecule type" value="Genomic_DNA"/>
</dbReference>
<name>A0ABV6LDN8_9SPHI</name>
<evidence type="ECO:0000313" key="2">
    <source>
        <dbReference type="Proteomes" id="UP001589828"/>
    </source>
</evidence>
<organism evidence="1 2">
    <name type="scientific">Mucilaginibacter angelicae</name>
    <dbReference type="NCBI Taxonomy" id="869718"/>
    <lineage>
        <taxon>Bacteria</taxon>
        <taxon>Pseudomonadati</taxon>
        <taxon>Bacteroidota</taxon>
        <taxon>Sphingobacteriia</taxon>
        <taxon>Sphingobacteriales</taxon>
        <taxon>Sphingobacteriaceae</taxon>
        <taxon>Mucilaginibacter</taxon>
    </lineage>
</organism>
<dbReference type="Proteomes" id="UP001589828">
    <property type="component" value="Unassembled WGS sequence"/>
</dbReference>
<proteinExistence type="predicted"/>
<accession>A0ABV6LDN8</accession>
<sequence length="216" mass="24820">MFNHLLIEQSFPTPIGIVKCGISSTYSTLILMGHNTYENGRSVIYRTLSHIVEVITFKRRLPLYNGESVKDCQGWIWRITKESGEVEHLQLNCLISDIATDVILLGSDPGEHLDSFAANNDSWITHIGSEDGEVMHYRALNDDWMPSRYKDALDFTTSFTSIQSNGLSTLVPDLREGERIHFHYLAAYDEYSEIRVNTWFAVDETKRNLENWIGIW</sequence>
<protein>
    <submittedName>
        <fullName evidence="1">Uncharacterized protein</fullName>
    </submittedName>
</protein>
<evidence type="ECO:0000313" key="1">
    <source>
        <dbReference type="EMBL" id="MFC0517600.1"/>
    </source>
</evidence>
<reference evidence="1 2" key="1">
    <citation type="submission" date="2024-09" db="EMBL/GenBank/DDBJ databases">
        <authorList>
            <person name="Sun Q."/>
            <person name="Mori K."/>
        </authorList>
    </citation>
    <scope>NUCLEOTIDE SEQUENCE [LARGE SCALE GENOMIC DNA]</scope>
    <source>
        <strain evidence="1 2">NCAIM B.02415</strain>
    </source>
</reference>
<keyword evidence="2" id="KW-1185">Reference proteome</keyword>
<comment type="caution">
    <text evidence="1">The sequence shown here is derived from an EMBL/GenBank/DDBJ whole genome shotgun (WGS) entry which is preliminary data.</text>
</comment>
<gene>
    <name evidence="1" type="ORF">ACFFGT_25530</name>
</gene>